<organism evidence="2">
    <name type="scientific">Pseudomonas phage PA_L9</name>
    <dbReference type="NCBI Taxonomy" id="3232177"/>
    <lineage>
        <taxon>Viruses</taxon>
        <taxon>Duplodnaviria</taxon>
        <taxon>Heunggongvirae</taxon>
        <taxon>Uroviricota</taxon>
        <taxon>Caudoviricetes</taxon>
        <taxon>Samunavirus</taxon>
    </lineage>
</organism>
<feature type="region of interest" description="Disordered" evidence="1">
    <location>
        <begin position="39"/>
        <end position="60"/>
    </location>
</feature>
<proteinExistence type="predicted"/>
<name>A0AAU8L1E1_9CAUD</name>
<feature type="compositionally biased region" description="Acidic residues" evidence="1">
    <location>
        <begin position="449"/>
        <end position="460"/>
    </location>
</feature>
<evidence type="ECO:0000256" key="1">
    <source>
        <dbReference type="SAM" id="MobiDB-lite"/>
    </source>
</evidence>
<feature type="compositionally biased region" description="Basic and acidic residues" evidence="1">
    <location>
        <begin position="412"/>
        <end position="428"/>
    </location>
</feature>
<gene>
    <name evidence="2" type="primary">PAL9_46</name>
</gene>
<evidence type="ECO:0000313" key="2">
    <source>
        <dbReference type="EMBL" id="XCN28438.1"/>
    </source>
</evidence>
<dbReference type="EMBL" id="PP869205">
    <property type="protein sequence ID" value="XCN28438.1"/>
    <property type="molecule type" value="Genomic_DNA"/>
</dbReference>
<accession>A0AAU8L1E1</accession>
<feature type="region of interest" description="Disordered" evidence="1">
    <location>
        <begin position="409"/>
        <end position="460"/>
    </location>
</feature>
<sequence>MSKNQRIRRSTEVEGNLVTISKPAFITMCKKPANQRGFSVLRSDGDEPATSKRVRPARARRSDTANLVRLEFPADLTEEQVKESLQSFGLGELQITRNEGEPWKAVNSAIACTDDELVAHKITEDGVTAFVKRSEAVSGTPGKNKIVVNAIRFDDKDASREEVEAWLAENGVDFDEKDLNNSSGKFVLQRAELEDGVETRQVELSEGVVAVISRGDSQDIPAGFVLVVNELAYSGYGWGQLDFNSYMADRTVGEAVRDAMYNLDSVINNILFWNTELTVEAKKTLVTRSVNQFAEYVNGFLDSLPRSLLIPVTPETISAQRSDTVKESKEMNMKSTPTAYVTKEDLASTVAEVLRSEREAERERERQAAAEKERLEQEAQIRRSETEEVVKAAVQPLLQQIEELKGTTVVRSGEEPVTKPRKEEDVTRNDGSVFSGMLGDIHGLRDISELEDEADESGDE</sequence>
<feature type="region of interest" description="Disordered" evidence="1">
    <location>
        <begin position="355"/>
        <end position="379"/>
    </location>
</feature>
<reference evidence="2" key="1">
    <citation type="submission" date="2024-06" db="EMBL/GenBank/DDBJ databases">
        <authorList>
            <person name="Ma Y."/>
            <person name="Tan X."/>
            <person name="Yang Y."/>
        </authorList>
    </citation>
    <scope>NUCLEOTIDE SEQUENCE</scope>
</reference>
<protein>
    <submittedName>
        <fullName evidence="2">Uncharacterized protein</fullName>
    </submittedName>
</protein>